<evidence type="ECO:0000313" key="1">
    <source>
        <dbReference type="EMBL" id="SBW18855.1"/>
    </source>
</evidence>
<keyword evidence="2" id="KW-1185">Reference proteome</keyword>
<dbReference type="EMBL" id="FLUV01000340">
    <property type="protein sequence ID" value="SBW18855.1"/>
    <property type="molecule type" value="Genomic_DNA"/>
</dbReference>
<protein>
    <submittedName>
        <fullName evidence="1">Uncharacterized protein</fullName>
    </submittedName>
</protein>
<accession>A0A1C3NUE8</accession>
<name>A0A1C3NUE8_9ACTN</name>
<organism evidence="1 2">
    <name type="scientific">Candidatus Protofrankia californiensis</name>
    <dbReference type="NCBI Taxonomy" id="1839754"/>
    <lineage>
        <taxon>Bacteria</taxon>
        <taxon>Bacillati</taxon>
        <taxon>Actinomycetota</taxon>
        <taxon>Actinomycetes</taxon>
        <taxon>Frankiales</taxon>
        <taxon>Frankiaceae</taxon>
        <taxon>Protofrankia</taxon>
    </lineage>
</organism>
<dbReference type="AlphaFoldDB" id="A0A1C3NUE8"/>
<evidence type="ECO:0000313" key="2">
    <source>
        <dbReference type="Proteomes" id="UP000199013"/>
    </source>
</evidence>
<gene>
    <name evidence="1" type="ORF">FDG2_0857</name>
</gene>
<reference evidence="2" key="1">
    <citation type="submission" date="2016-02" db="EMBL/GenBank/DDBJ databases">
        <authorList>
            <person name="Wibberg D."/>
        </authorList>
    </citation>
    <scope>NUCLEOTIDE SEQUENCE [LARGE SCALE GENOMIC DNA]</scope>
</reference>
<dbReference type="Proteomes" id="UP000199013">
    <property type="component" value="Unassembled WGS sequence"/>
</dbReference>
<proteinExistence type="predicted"/>
<sequence length="53" mass="5813">MVWSLPYSLTRNALGVMLLRVRGDTAKEVERVCCVQRSQDMAGPSGPLIRPPG</sequence>